<protein>
    <submittedName>
        <fullName evidence="1">Uncharacterized protein</fullName>
    </submittedName>
</protein>
<accession>A0A8T2GKE0</accession>
<evidence type="ECO:0000313" key="1">
    <source>
        <dbReference type="EMBL" id="KAG7647811.1"/>
    </source>
</evidence>
<name>A0A8T2GKE0_9BRAS</name>
<comment type="caution">
    <text evidence="1">The sequence shown here is derived from an EMBL/GenBank/DDBJ whole genome shotgun (WGS) entry which is preliminary data.</text>
</comment>
<dbReference type="EMBL" id="JAEFBK010000001">
    <property type="protein sequence ID" value="KAG7647811.1"/>
    <property type="molecule type" value="Genomic_DNA"/>
</dbReference>
<evidence type="ECO:0000313" key="2">
    <source>
        <dbReference type="Proteomes" id="UP000694240"/>
    </source>
</evidence>
<organism evidence="1 2">
    <name type="scientific">Arabidopsis thaliana x Arabidopsis arenosa</name>
    <dbReference type="NCBI Taxonomy" id="1240361"/>
    <lineage>
        <taxon>Eukaryota</taxon>
        <taxon>Viridiplantae</taxon>
        <taxon>Streptophyta</taxon>
        <taxon>Embryophyta</taxon>
        <taxon>Tracheophyta</taxon>
        <taxon>Spermatophyta</taxon>
        <taxon>Magnoliopsida</taxon>
        <taxon>eudicotyledons</taxon>
        <taxon>Gunneridae</taxon>
        <taxon>Pentapetalae</taxon>
        <taxon>rosids</taxon>
        <taxon>malvids</taxon>
        <taxon>Brassicales</taxon>
        <taxon>Brassicaceae</taxon>
        <taxon>Camelineae</taxon>
        <taxon>Arabidopsis</taxon>
    </lineage>
</organism>
<dbReference type="AlphaFoldDB" id="A0A8T2GKE0"/>
<dbReference type="Proteomes" id="UP000694240">
    <property type="component" value="Chromosome 1"/>
</dbReference>
<proteinExistence type="predicted"/>
<keyword evidence="2" id="KW-1185">Reference proteome</keyword>
<sequence>MRDRTAMPSRTGSGQAWVWALWECGPRPIKDVIFE</sequence>
<gene>
    <name evidence="1" type="ORF">ISN45_At01g028210</name>
</gene>
<reference evidence="1 2" key="1">
    <citation type="submission" date="2020-12" db="EMBL/GenBank/DDBJ databases">
        <title>Concerted genomic and epigenomic changes stabilize Arabidopsis allopolyploids.</title>
        <authorList>
            <person name="Chen Z."/>
        </authorList>
    </citation>
    <scope>NUCLEOTIDE SEQUENCE [LARGE SCALE GENOMIC DNA]</scope>
    <source>
        <strain evidence="1">Allo738</strain>
        <tissue evidence="1">Leaf</tissue>
    </source>
</reference>